<dbReference type="SMART" id="SM00490">
    <property type="entry name" value="HELICc"/>
    <property type="match status" value="1"/>
</dbReference>
<feature type="domain" description="Helicase ATP-binding" evidence="3">
    <location>
        <begin position="238"/>
        <end position="397"/>
    </location>
</feature>
<dbReference type="PANTHER" id="PTHR45766:SF6">
    <property type="entry name" value="SWI_SNF-RELATED MATRIX-ASSOCIATED ACTIN-DEPENDENT REGULATOR OF CHROMATIN SUBFAMILY A-LIKE PROTEIN 1"/>
    <property type="match status" value="1"/>
</dbReference>
<feature type="domain" description="Helicase C-terminal" evidence="4">
    <location>
        <begin position="544"/>
        <end position="692"/>
    </location>
</feature>
<evidence type="ECO:0008006" key="7">
    <source>
        <dbReference type="Google" id="ProtNLM"/>
    </source>
</evidence>
<dbReference type="Pfam" id="PF00176">
    <property type="entry name" value="SNF2-rel_dom"/>
    <property type="match status" value="1"/>
</dbReference>
<dbReference type="InterPro" id="IPR049730">
    <property type="entry name" value="SNF2/RAD54-like_C"/>
</dbReference>
<dbReference type="InterPro" id="IPR001650">
    <property type="entry name" value="Helicase_C-like"/>
</dbReference>
<dbReference type="RefSeq" id="WP_284255163.1">
    <property type="nucleotide sequence ID" value="NZ_BAAAQO010000004.1"/>
</dbReference>
<dbReference type="InterPro" id="IPR014001">
    <property type="entry name" value="Helicase_ATP-bd"/>
</dbReference>
<organism evidence="5 6">
    <name type="scientific">Pseudolysinimonas kribbensis</name>
    <dbReference type="NCBI Taxonomy" id="433641"/>
    <lineage>
        <taxon>Bacteria</taxon>
        <taxon>Bacillati</taxon>
        <taxon>Actinomycetota</taxon>
        <taxon>Actinomycetes</taxon>
        <taxon>Micrococcales</taxon>
        <taxon>Microbacteriaceae</taxon>
        <taxon>Pseudolysinimonas</taxon>
    </lineage>
</organism>
<protein>
    <recommendedName>
        <fullName evidence="7">DEAD/DEAH box helicase</fullName>
    </recommendedName>
</protein>
<dbReference type="PANTHER" id="PTHR45766">
    <property type="entry name" value="DNA ANNEALING HELICASE AND ENDONUCLEASE ZRANB3 FAMILY MEMBER"/>
    <property type="match status" value="1"/>
</dbReference>
<proteinExistence type="predicted"/>
<dbReference type="InterPro" id="IPR000330">
    <property type="entry name" value="SNF2_N"/>
</dbReference>
<accession>A0ABQ6KAR4</accession>
<dbReference type="SMART" id="SM00487">
    <property type="entry name" value="DEXDc"/>
    <property type="match status" value="1"/>
</dbReference>
<keyword evidence="1" id="KW-0378">Hydrolase</keyword>
<dbReference type="PROSITE" id="PS51194">
    <property type="entry name" value="HELICASE_CTER"/>
    <property type="match status" value="1"/>
</dbReference>
<evidence type="ECO:0000259" key="4">
    <source>
        <dbReference type="PROSITE" id="PS51194"/>
    </source>
</evidence>
<dbReference type="Pfam" id="PF00271">
    <property type="entry name" value="Helicase_C"/>
    <property type="match status" value="1"/>
</dbReference>
<dbReference type="CDD" id="cd18793">
    <property type="entry name" value="SF2_C_SNF"/>
    <property type="match status" value="1"/>
</dbReference>
<gene>
    <name evidence="5" type="ORF">GCM10025881_34590</name>
</gene>
<feature type="compositionally biased region" description="Basic residues" evidence="2">
    <location>
        <begin position="9"/>
        <end position="24"/>
    </location>
</feature>
<dbReference type="Gene3D" id="3.40.50.10810">
    <property type="entry name" value="Tandem AAA-ATPase domain"/>
    <property type="match status" value="1"/>
</dbReference>
<evidence type="ECO:0000313" key="6">
    <source>
        <dbReference type="Proteomes" id="UP001157034"/>
    </source>
</evidence>
<dbReference type="SUPFAM" id="SSF52540">
    <property type="entry name" value="P-loop containing nucleoside triphosphate hydrolases"/>
    <property type="match status" value="2"/>
</dbReference>
<name>A0ABQ6KAR4_9MICO</name>
<dbReference type="Gene3D" id="3.40.50.300">
    <property type="entry name" value="P-loop containing nucleotide triphosphate hydrolases"/>
    <property type="match status" value="1"/>
</dbReference>
<evidence type="ECO:0000259" key="3">
    <source>
        <dbReference type="PROSITE" id="PS51192"/>
    </source>
</evidence>
<evidence type="ECO:0000256" key="1">
    <source>
        <dbReference type="ARBA" id="ARBA00022801"/>
    </source>
</evidence>
<sequence>MASSGQKSGQRKNATRRPATRRRAHQDETGIIPVLARTVREIENAAQRGKVGPSGRTRFRVVAALVREERARIKSDTGLTDAERTKEVTRLEGIATIMAKTVARDSSLIPLLTDTAPLTTAAQELRRAMLLDAGTELSPDDLIVVTEPAAKDEAVERQVVPQSVKQYQMANPFLAPDFSAVAPKPATSGRLANWELIDPLFRSFELGGGAASMRLPAPRTLETPGRLELMIHQARFVESAREGHRTYLLADEPGLGKTAQALLAADVAHAFPLLVVVPNVVKVNWAREVEKWVPQRSATIVNGDGDDIDAFADIVIVNYEVLDRHVAWLSRRGFKGMIVDEAHFIKNKESQRSRNVQALSRSIRATSPKALFIALTGTPLINQIEDFRMIWQYLGWIDEKKPLPELMQRLEETELDPGEPGFFSAAREAVVEMGIVRRRKEDVAADIPARRIADIPVELEGEAGRSIRAAEAALVARLVERYRRLTAARPELGRDDAIRLVAAAELEETRSAGGDGTSGAKGADNVFTMVRRIGQAKATPAADYTVNLARNVGKVVFFAKHIDVMDTAEAHFRAAGLKTVSIRGDQTPKARTAALDAFTNDPEVSVIVCSLTAAGVGINLQVASNVVLAELSWTNAEQTQAIDRVHRIGQELPVTAWRIIAAGTLDGRISELIDAKAGLAARALDGATADDSAEGSVQLEALVALLRDAIR</sequence>
<reference evidence="6" key="1">
    <citation type="journal article" date="2019" name="Int. J. Syst. Evol. Microbiol.">
        <title>The Global Catalogue of Microorganisms (GCM) 10K type strain sequencing project: providing services to taxonomists for standard genome sequencing and annotation.</title>
        <authorList>
            <consortium name="The Broad Institute Genomics Platform"/>
            <consortium name="The Broad Institute Genome Sequencing Center for Infectious Disease"/>
            <person name="Wu L."/>
            <person name="Ma J."/>
        </authorList>
    </citation>
    <scope>NUCLEOTIDE SEQUENCE [LARGE SCALE GENOMIC DNA]</scope>
    <source>
        <strain evidence="6">NBRC 108894</strain>
    </source>
</reference>
<dbReference type="InterPro" id="IPR038718">
    <property type="entry name" value="SNF2-like_sf"/>
</dbReference>
<dbReference type="EMBL" id="BSVB01000001">
    <property type="protein sequence ID" value="GMA96635.1"/>
    <property type="molecule type" value="Genomic_DNA"/>
</dbReference>
<dbReference type="PROSITE" id="PS51192">
    <property type="entry name" value="HELICASE_ATP_BIND_1"/>
    <property type="match status" value="1"/>
</dbReference>
<evidence type="ECO:0000256" key="2">
    <source>
        <dbReference type="SAM" id="MobiDB-lite"/>
    </source>
</evidence>
<feature type="region of interest" description="Disordered" evidence="2">
    <location>
        <begin position="1"/>
        <end position="31"/>
    </location>
</feature>
<comment type="caution">
    <text evidence="5">The sequence shown here is derived from an EMBL/GenBank/DDBJ whole genome shotgun (WGS) entry which is preliminary data.</text>
</comment>
<keyword evidence="6" id="KW-1185">Reference proteome</keyword>
<dbReference type="InterPro" id="IPR027417">
    <property type="entry name" value="P-loop_NTPase"/>
</dbReference>
<dbReference type="Proteomes" id="UP001157034">
    <property type="component" value="Unassembled WGS sequence"/>
</dbReference>
<evidence type="ECO:0000313" key="5">
    <source>
        <dbReference type="EMBL" id="GMA96635.1"/>
    </source>
</evidence>